<dbReference type="AlphaFoldDB" id="A0A4Y7QAE6"/>
<evidence type="ECO:0000256" key="3">
    <source>
        <dbReference type="ARBA" id="ARBA00022670"/>
    </source>
</evidence>
<reference evidence="7 8" key="1">
    <citation type="submission" date="2018-06" db="EMBL/GenBank/DDBJ databases">
        <title>A transcriptomic atlas of mushroom development highlights an independent origin of complex multicellularity.</title>
        <authorList>
            <consortium name="DOE Joint Genome Institute"/>
            <person name="Krizsan K."/>
            <person name="Almasi E."/>
            <person name="Merenyi Z."/>
            <person name="Sahu N."/>
            <person name="Viragh M."/>
            <person name="Koszo T."/>
            <person name="Mondo S."/>
            <person name="Kiss B."/>
            <person name="Balint B."/>
            <person name="Kues U."/>
            <person name="Barry K."/>
            <person name="Hegedus J.C."/>
            <person name="Henrissat B."/>
            <person name="Johnson J."/>
            <person name="Lipzen A."/>
            <person name="Ohm R."/>
            <person name="Nagy I."/>
            <person name="Pangilinan J."/>
            <person name="Yan J."/>
            <person name="Xiong Y."/>
            <person name="Grigoriev I.V."/>
            <person name="Hibbett D.S."/>
            <person name="Nagy L.G."/>
        </authorList>
    </citation>
    <scope>NUCLEOTIDE SEQUENCE [LARGE SCALE GENOMIC DNA]</scope>
    <source>
        <strain evidence="7 8">SZMC22713</strain>
    </source>
</reference>
<dbReference type="EC" id="3.4.16.-" evidence="6"/>
<dbReference type="Gene3D" id="3.40.50.1820">
    <property type="entry name" value="alpha/beta hydrolase"/>
    <property type="match status" value="1"/>
</dbReference>
<dbReference type="InterPro" id="IPR001563">
    <property type="entry name" value="Peptidase_S10"/>
</dbReference>
<dbReference type="GO" id="GO:0000324">
    <property type="term" value="C:fungal-type vacuole"/>
    <property type="evidence" value="ECO:0007669"/>
    <property type="project" value="TreeGrafter"/>
</dbReference>
<comment type="similarity">
    <text evidence="1 6">Belongs to the peptidase S10 family.</text>
</comment>
<dbReference type="Pfam" id="PF00450">
    <property type="entry name" value="Peptidase_S10"/>
    <property type="match status" value="1"/>
</dbReference>
<sequence>MLLLGSRLKLVLAASCLAVLQIAAKPLQIPVVDGVIGGVPSVTPPVHQEAVGDQPVSSAIVPGKLRYVQNSGVCETTPGVFQASGYADLTATQSMWFWFFEARNNPSKAPVSIWLNGGPGSSSMIGLFQENGPCRINTDQRTVSLNPFSWNNNANMLYIDQPIGVGFSHGDLQVGTTAQAAAAVWNMLQIFFADPKFSSFAGNEFAIWTESYGGHYGPGFSAYILQQNAAIRAGTIPGIIINLQTLGVGNGLTDPLSQYAGYMLYAASNPYHPTVSASTITAANTSFYQANTGCKALIQSCYSTGATATCTRAQQFCNSAVLSRLQGNNDIYDVRQGLDDPYPPDITTLMTSSSFTSKIGAESTWQITNNQVYNNFANTGDWMHNSAIDLEMVINAGIRTVIYDGDADFILNFKGVELMVNNLQTKFTGTIAQQAFTNYTVSGRQAGLVKNAGTFSYIRIFGAGHEVPAYNFTGLVDYP</sequence>
<evidence type="ECO:0000256" key="5">
    <source>
        <dbReference type="ARBA" id="ARBA00023180"/>
    </source>
</evidence>
<evidence type="ECO:0000313" key="8">
    <source>
        <dbReference type="Proteomes" id="UP000294933"/>
    </source>
</evidence>
<keyword evidence="2 6" id="KW-0121">Carboxypeptidase</keyword>
<dbReference type="GO" id="GO:0004185">
    <property type="term" value="F:serine-type carboxypeptidase activity"/>
    <property type="evidence" value="ECO:0007669"/>
    <property type="project" value="UniProtKB-UniRule"/>
</dbReference>
<feature type="signal peptide" evidence="6">
    <location>
        <begin position="1"/>
        <end position="24"/>
    </location>
</feature>
<proteinExistence type="inferred from homology"/>
<dbReference type="InterPro" id="IPR029058">
    <property type="entry name" value="AB_hydrolase_fold"/>
</dbReference>
<dbReference type="Proteomes" id="UP000294933">
    <property type="component" value="Unassembled WGS sequence"/>
</dbReference>
<dbReference type="VEuPathDB" id="FungiDB:BD410DRAFT_767436"/>
<dbReference type="PANTHER" id="PTHR11802">
    <property type="entry name" value="SERINE PROTEASE FAMILY S10 SERINE CARBOXYPEPTIDASE"/>
    <property type="match status" value="1"/>
</dbReference>
<dbReference type="STRING" id="50990.A0A4Y7QAE6"/>
<organism evidence="7 8">
    <name type="scientific">Rickenella mellea</name>
    <dbReference type="NCBI Taxonomy" id="50990"/>
    <lineage>
        <taxon>Eukaryota</taxon>
        <taxon>Fungi</taxon>
        <taxon>Dikarya</taxon>
        <taxon>Basidiomycota</taxon>
        <taxon>Agaricomycotina</taxon>
        <taxon>Agaricomycetes</taxon>
        <taxon>Hymenochaetales</taxon>
        <taxon>Rickenellaceae</taxon>
        <taxon>Rickenella</taxon>
    </lineage>
</organism>
<evidence type="ECO:0000256" key="4">
    <source>
        <dbReference type="ARBA" id="ARBA00022801"/>
    </source>
</evidence>
<keyword evidence="4 6" id="KW-0378">Hydrolase</keyword>
<dbReference type="SUPFAM" id="SSF53474">
    <property type="entry name" value="alpha/beta-Hydrolases"/>
    <property type="match status" value="1"/>
</dbReference>
<gene>
    <name evidence="7" type="ORF">BD410DRAFT_767436</name>
</gene>
<dbReference type="InterPro" id="IPR018202">
    <property type="entry name" value="Ser_caboxypep_ser_AS"/>
</dbReference>
<dbReference type="PROSITE" id="PS00131">
    <property type="entry name" value="CARBOXYPEPT_SER_SER"/>
    <property type="match status" value="1"/>
</dbReference>
<feature type="chain" id="PRO_5021433091" description="Carboxypeptidase" evidence="6">
    <location>
        <begin position="25"/>
        <end position="479"/>
    </location>
</feature>
<keyword evidence="3 6" id="KW-0645">Protease</keyword>
<evidence type="ECO:0000256" key="1">
    <source>
        <dbReference type="ARBA" id="ARBA00009431"/>
    </source>
</evidence>
<protein>
    <recommendedName>
        <fullName evidence="6">Carboxypeptidase</fullName>
        <ecNumber evidence="6">3.4.16.-</ecNumber>
    </recommendedName>
</protein>
<dbReference type="OrthoDB" id="443318at2759"/>
<dbReference type="Gene3D" id="1.10.287.410">
    <property type="match status" value="1"/>
</dbReference>
<keyword evidence="8" id="KW-1185">Reference proteome</keyword>
<evidence type="ECO:0000313" key="7">
    <source>
        <dbReference type="EMBL" id="TDL24251.1"/>
    </source>
</evidence>
<dbReference type="PANTHER" id="PTHR11802:SF453">
    <property type="entry name" value="S1, PUTATIVE-RELATED"/>
    <property type="match status" value="1"/>
</dbReference>
<dbReference type="GO" id="GO:0006508">
    <property type="term" value="P:proteolysis"/>
    <property type="evidence" value="ECO:0007669"/>
    <property type="project" value="UniProtKB-KW"/>
</dbReference>
<dbReference type="EMBL" id="ML170167">
    <property type="protein sequence ID" value="TDL24251.1"/>
    <property type="molecule type" value="Genomic_DNA"/>
</dbReference>
<keyword evidence="5" id="KW-0325">Glycoprotein</keyword>
<keyword evidence="6" id="KW-0732">Signal</keyword>
<evidence type="ECO:0000256" key="6">
    <source>
        <dbReference type="RuleBase" id="RU361156"/>
    </source>
</evidence>
<dbReference type="PRINTS" id="PR00724">
    <property type="entry name" value="CRBOXYPTASEC"/>
</dbReference>
<name>A0A4Y7QAE6_9AGAM</name>
<evidence type="ECO:0000256" key="2">
    <source>
        <dbReference type="ARBA" id="ARBA00022645"/>
    </source>
</evidence>
<accession>A0A4Y7QAE6</accession>